<comment type="caution">
    <text evidence="1">The sequence shown here is derived from an EMBL/GenBank/DDBJ whole genome shotgun (WGS) entry which is preliminary data.</text>
</comment>
<protein>
    <submittedName>
        <fullName evidence="1">Uncharacterized protein</fullName>
    </submittedName>
</protein>
<proteinExistence type="predicted"/>
<reference evidence="1 2" key="1">
    <citation type="journal article" date="2022" name="New Phytol.">
        <title>Ecological generalism drives hyperdiversity of secondary metabolite gene clusters in xylarialean endophytes.</title>
        <authorList>
            <person name="Franco M.E.E."/>
            <person name="Wisecaver J.H."/>
            <person name="Arnold A.E."/>
            <person name="Ju Y.M."/>
            <person name="Slot J.C."/>
            <person name="Ahrendt S."/>
            <person name="Moore L.P."/>
            <person name="Eastman K.E."/>
            <person name="Scott K."/>
            <person name="Konkel Z."/>
            <person name="Mondo S.J."/>
            <person name="Kuo A."/>
            <person name="Hayes R.D."/>
            <person name="Haridas S."/>
            <person name="Andreopoulos B."/>
            <person name="Riley R."/>
            <person name="LaButti K."/>
            <person name="Pangilinan J."/>
            <person name="Lipzen A."/>
            <person name="Amirebrahimi M."/>
            <person name="Yan J."/>
            <person name="Adam C."/>
            <person name="Keymanesh K."/>
            <person name="Ng V."/>
            <person name="Louie K."/>
            <person name="Northen T."/>
            <person name="Drula E."/>
            <person name="Henrissat B."/>
            <person name="Hsieh H.M."/>
            <person name="Youens-Clark K."/>
            <person name="Lutzoni F."/>
            <person name="Miadlikowska J."/>
            <person name="Eastwood D.C."/>
            <person name="Hamelin R.C."/>
            <person name="Grigoriev I.V."/>
            <person name="U'Ren J.M."/>
        </authorList>
    </citation>
    <scope>NUCLEOTIDE SEQUENCE [LARGE SCALE GENOMIC DNA]</scope>
    <source>
        <strain evidence="1 2">CBS 119005</strain>
    </source>
</reference>
<accession>A0ACB9YY95</accession>
<name>A0ACB9YY95_9PEZI</name>
<keyword evidence="2" id="KW-1185">Reference proteome</keyword>
<dbReference type="EMBL" id="MU393488">
    <property type="protein sequence ID" value="KAI4864338.1"/>
    <property type="molecule type" value="Genomic_DNA"/>
</dbReference>
<sequence length="522" mass="59828">MEGPFQAHDDAVAAVSLRVRHFCEAKQHFRIYHGSTNSTRASQRWRNNTVDTSSLNHVLAVDVNSKTALVEPNVPMDALVDITVRKFRLVPLVVMEFPGITVGGGFSGTSGESSSFRYGAFDTTINWIEIVLPNGDVTRAYRTKAEKSDLFWGAASGFGTLGVVTLLEVQLKDAQPYVELTYSLHDLPSANALMRNQLETNKSSLDYLDGIVFSSSSTVVCSGRLLSAPTSESKVQRFSRSIDPWFYIHCRRILKRLRKSPSQTIVEYVPLEDYLFRYDRGGFWVAKYSFQYFLVPFNRITRFLLNPLMHVRVMFRALHHSGLSDNYIVQDVGVPFDKTEEFAAWLDSTLEISPLWLCPLRLARETTDAAHGLHSEFAHLPPDRAGLMNFGIWGPGSTNARGFIRQNQALERKVNELGGKKWLYAHAYYTEEEFWSHYDRKSYDAVREKYGATWMPNVYDKVKTDIEGKEKELENWVPWLLMLFWSIWPLKGLYGVFRAILYREYLLRRGNNSYTQKLGKEN</sequence>
<organism evidence="1 2">
    <name type="scientific">Hypoxylon rubiginosum</name>
    <dbReference type="NCBI Taxonomy" id="110542"/>
    <lineage>
        <taxon>Eukaryota</taxon>
        <taxon>Fungi</taxon>
        <taxon>Dikarya</taxon>
        <taxon>Ascomycota</taxon>
        <taxon>Pezizomycotina</taxon>
        <taxon>Sordariomycetes</taxon>
        <taxon>Xylariomycetidae</taxon>
        <taxon>Xylariales</taxon>
        <taxon>Hypoxylaceae</taxon>
        <taxon>Hypoxylon</taxon>
    </lineage>
</organism>
<evidence type="ECO:0000313" key="2">
    <source>
        <dbReference type="Proteomes" id="UP001497700"/>
    </source>
</evidence>
<dbReference type="Proteomes" id="UP001497700">
    <property type="component" value="Unassembled WGS sequence"/>
</dbReference>
<evidence type="ECO:0000313" key="1">
    <source>
        <dbReference type="EMBL" id="KAI4864338.1"/>
    </source>
</evidence>
<gene>
    <name evidence="1" type="ORF">F4820DRAFT_449175</name>
</gene>